<dbReference type="EMBL" id="BROQ01000099">
    <property type="protein sequence ID" value="GKZ24999.1"/>
    <property type="molecule type" value="Genomic_DNA"/>
</dbReference>
<dbReference type="Proteomes" id="UP001143548">
    <property type="component" value="Unassembled WGS sequence"/>
</dbReference>
<dbReference type="AlphaFoldDB" id="A0A9W5YYG6"/>
<accession>A0A9W5YYG6</accession>
<protein>
    <submittedName>
        <fullName evidence="1">Uncharacterized protein</fullName>
    </submittedName>
</protein>
<name>A0A9W5YYG6_9EURO</name>
<reference evidence="1" key="1">
    <citation type="submission" date="2022-07" db="EMBL/GenBank/DDBJ databases">
        <title>Taxonomy of Aspergillus series Nigri: significant species reduction supported by multi-species coalescent approaches.</title>
        <authorList>
            <person name="Bian C."/>
            <person name="Kusuya Y."/>
            <person name="Sklenar F."/>
            <person name="D'hooge E."/>
            <person name="Yaguchi T."/>
            <person name="Takahashi H."/>
            <person name="Hubka V."/>
        </authorList>
    </citation>
    <scope>NUCLEOTIDE SEQUENCE</scope>
    <source>
        <strain evidence="1">CBS 733.88</strain>
    </source>
</reference>
<organism evidence="1 2">
    <name type="scientific">Aspergillus brasiliensis</name>
    <dbReference type="NCBI Taxonomy" id="319629"/>
    <lineage>
        <taxon>Eukaryota</taxon>
        <taxon>Fungi</taxon>
        <taxon>Dikarya</taxon>
        <taxon>Ascomycota</taxon>
        <taxon>Pezizomycotina</taxon>
        <taxon>Eurotiomycetes</taxon>
        <taxon>Eurotiomycetidae</taxon>
        <taxon>Eurotiales</taxon>
        <taxon>Aspergillaceae</taxon>
        <taxon>Aspergillus</taxon>
        <taxon>Aspergillus subgen. Circumdati</taxon>
    </lineage>
</organism>
<evidence type="ECO:0000313" key="1">
    <source>
        <dbReference type="EMBL" id="GKZ24999.1"/>
    </source>
</evidence>
<comment type="caution">
    <text evidence="1">The sequence shown here is derived from an EMBL/GenBank/DDBJ whole genome shotgun (WGS) entry which is preliminary data.</text>
</comment>
<sequence length="133" mass="14531">MSAKTFNLLTETGVVLSSMGGRVPIDTMLRLADAAGFTGRILSMSWKVQSETDSVIEGCTTQQEKGLGPFYFYRASTLRRVFGHLTAAEAGLRALEIENELLPDRLDAVTALKAHRHGIDIGHPVIIMASTRR</sequence>
<proteinExistence type="predicted"/>
<evidence type="ECO:0000313" key="2">
    <source>
        <dbReference type="Proteomes" id="UP001143548"/>
    </source>
</evidence>
<gene>
    <name evidence="1" type="ORF">AbraCBS73388_012023</name>
</gene>